<dbReference type="InterPro" id="IPR021136">
    <property type="entry name" value="Flagellar_hook_control-like_C"/>
</dbReference>
<dbReference type="Gene3D" id="3.30.750.140">
    <property type="match status" value="1"/>
</dbReference>
<dbReference type="EMBL" id="CAJPUY010000022">
    <property type="protein sequence ID" value="CAG2154515.1"/>
    <property type="molecule type" value="Genomic_DNA"/>
</dbReference>
<dbReference type="Pfam" id="PF02120">
    <property type="entry name" value="Flg_hook"/>
    <property type="match status" value="1"/>
</dbReference>
<proteinExistence type="predicted"/>
<evidence type="ECO:0000259" key="2">
    <source>
        <dbReference type="Pfam" id="PF02120"/>
    </source>
</evidence>
<feature type="region of interest" description="Disordered" evidence="1">
    <location>
        <begin position="251"/>
        <end position="272"/>
    </location>
</feature>
<accession>A0A916N659</accession>
<dbReference type="Proteomes" id="UP000672934">
    <property type="component" value="Unassembled WGS sequence"/>
</dbReference>
<keyword evidence="4" id="KW-1185">Reference proteome</keyword>
<dbReference type="InterPro" id="IPR038610">
    <property type="entry name" value="FliK-like_C_sf"/>
</dbReference>
<evidence type="ECO:0000313" key="4">
    <source>
        <dbReference type="Proteomes" id="UP000672934"/>
    </source>
</evidence>
<name>A0A916N659_9BURK</name>
<protein>
    <recommendedName>
        <fullName evidence="2">Flagellar hook-length control protein-like C-terminal domain-containing protein</fullName>
    </recommendedName>
</protein>
<dbReference type="AlphaFoldDB" id="A0A916N659"/>
<sequence length="450" mass="46590">MRPPAFSASGLMTGIHLPSGLTSAQTLDPQQLRTGLSTLDKVALLQPVLDASESGVQNSIDQAIRNSQAARATNGQAATGTLPPGTSTRESLSFAARAILTLMDGKPAQPLRSAGPLLPAPPAAGNSATVAAALATLVDESGLFYESHLSQWVAGARPLASILQQPQAPLGRPALTQLPFQPPGAKGGPDAPMLTYNGPSGAGSSTPSDLPRRAGPITIPAAQLLAEALAAPGNPRVAHSHAPAEQGVRQGMGSHAGYSKDASPADGMPSRPSAASVAMQAYQATADAGRAPEQAAMPRHNMLMNLGTEPAQQAAQGPAIHPSTEGVVRQQLELLATQQFRFAGEAWPGTPMEWDITRQEDGTAGQEATGAARQWSSRLQLQLPRLGLVEAVLTFGPNGLQARLATAETDVAARFIEARPQLRNQLEAQGIVLQRLDVETRDSMDDGGAA</sequence>
<reference evidence="3" key="1">
    <citation type="submission" date="2021-03" db="EMBL/GenBank/DDBJ databases">
        <authorList>
            <person name="Peeters C."/>
        </authorList>
    </citation>
    <scope>NUCLEOTIDE SEQUENCE</scope>
    <source>
        <strain evidence="3">LMG 31506</strain>
    </source>
</reference>
<evidence type="ECO:0000313" key="3">
    <source>
        <dbReference type="EMBL" id="CAG2154515.1"/>
    </source>
</evidence>
<comment type="caution">
    <text evidence="3">The sequence shown here is derived from an EMBL/GenBank/DDBJ whole genome shotgun (WGS) entry which is preliminary data.</text>
</comment>
<evidence type="ECO:0000256" key="1">
    <source>
        <dbReference type="SAM" id="MobiDB-lite"/>
    </source>
</evidence>
<feature type="region of interest" description="Disordered" evidence="1">
    <location>
        <begin position="172"/>
        <end position="212"/>
    </location>
</feature>
<feature type="region of interest" description="Disordered" evidence="1">
    <location>
        <begin position="67"/>
        <end position="88"/>
    </location>
</feature>
<organism evidence="3 4">
    <name type="scientific">Cupriavidus yeoncheonensis</name>
    <dbReference type="NCBI Taxonomy" id="1462994"/>
    <lineage>
        <taxon>Bacteria</taxon>
        <taxon>Pseudomonadati</taxon>
        <taxon>Pseudomonadota</taxon>
        <taxon>Betaproteobacteria</taxon>
        <taxon>Burkholderiales</taxon>
        <taxon>Burkholderiaceae</taxon>
        <taxon>Cupriavidus</taxon>
    </lineage>
</organism>
<gene>
    <name evidence="3" type="ORF">LMG31506_05113</name>
</gene>
<feature type="domain" description="Flagellar hook-length control protein-like C-terminal" evidence="2">
    <location>
        <begin position="371"/>
        <end position="444"/>
    </location>
</feature>
<dbReference type="RefSeq" id="WP_338031372.1">
    <property type="nucleotide sequence ID" value="NZ_CAJPUY010000022.1"/>
</dbReference>